<organism evidence="4 5">
    <name type="scientific">Corynebacterium stercoris</name>
    <dbReference type="NCBI Taxonomy" id="2943490"/>
    <lineage>
        <taxon>Bacteria</taxon>
        <taxon>Bacillati</taxon>
        <taxon>Actinomycetota</taxon>
        <taxon>Actinomycetes</taxon>
        <taxon>Mycobacteriales</taxon>
        <taxon>Corynebacteriaceae</taxon>
        <taxon>Corynebacterium</taxon>
    </lineage>
</organism>
<gene>
    <name evidence="4" type="ORF">M5J20_00710</name>
</gene>
<keyword evidence="3" id="KW-1133">Transmembrane helix</keyword>
<feature type="coiled-coil region" evidence="1">
    <location>
        <begin position="102"/>
        <end position="136"/>
    </location>
</feature>
<keyword evidence="5" id="KW-1185">Reference proteome</keyword>
<name>A0ABT1FY77_9CORY</name>
<feature type="transmembrane region" description="Helical" evidence="3">
    <location>
        <begin position="73"/>
        <end position="94"/>
    </location>
</feature>
<feature type="region of interest" description="Disordered" evidence="2">
    <location>
        <begin position="180"/>
        <end position="219"/>
    </location>
</feature>
<dbReference type="RefSeq" id="WP_253575405.1">
    <property type="nucleotide sequence ID" value="NZ_JAMFTQ010000001.1"/>
</dbReference>
<keyword evidence="1" id="KW-0175">Coiled coil</keyword>
<dbReference type="Proteomes" id="UP001204000">
    <property type="component" value="Unassembled WGS sequence"/>
</dbReference>
<evidence type="ECO:0000313" key="4">
    <source>
        <dbReference type="EMBL" id="MCP1386723.1"/>
    </source>
</evidence>
<comment type="caution">
    <text evidence="4">The sequence shown here is derived from an EMBL/GenBank/DDBJ whole genome shotgun (WGS) entry which is preliminary data.</text>
</comment>
<sequence length="237" mass="24931">MAVRDIASASRTATLPRTSRSRPTAYAPAPKPGVKPHVPHSGSRGRLGSQQVVSVRGRRVAAPVQAKSRFSAVSGLIVALIVVGIAIAMVLSGLSTTQTFTIQRLQSQERQLENEVESLNRDLEDLRSSAEIAQRAADAGMLVATQPGIVEVAPDGHIEERRPFNPESVAPVMDVNGAPTRADRATSDRGATQELGDSLTQLPGGNVLGDIPPAPEGVPAPLFDNVAPYQPNVPASF</sequence>
<evidence type="ECO:0000313" key="5">
    <source>
        <dbReference type="Proteomes" id="UP001204000"/>
    </source>
</evidence>
<keyword evidence="3" id="KW-0812">Transmembrane</keyword>
<keyword evidence="3" id="KW-0472">Membrane</keyword>
<proteinExistence type="predicted"/>
<feature type="region of interest" description="Disordered" evidence="2">
    <location>
        <begin position="1"/>
        <end position="52"/>
    </location>
</feature>
<reference evidence="4" key="1">
    <citation type="submission" date="2022-05" db="EMBL/GenBank/DDBJ databases">
        <title>Corynebacterium sp. TA-R-1 sp. nov., isolated from human feces.</title>
        <authorList>
            <person name="Shamsuzzaman M."/>
            <person name="Dahal R.H."/>
        </authorList>
    </citation>
    <scope>NUCLEOTIDE SEQUENCE</scope>
    <source>
        <strain evidence="4">TA-R-1</strain>
    </source>
</reference>
<dbReference type="EMBL" id="JAMFTQ010000001">
    <property type="protein sequence ID" value="MCP1386723.1"/>
    <property type="molecule type" value="Genomic_DNA"/>
</dbReference>
<evidence type="ECO:0000256" key="1">
    <source>
        <dbReference type="SAM" id="Coils"/>
    </source>
</evidence>
<evidence type="ECO:0000256" key="3">
    <source>
        <dbReference type="SAM" id="Phobius"/>
    </source>
</evidence>
<evidence type="ECO:0000256" key="2">
    <source>
        <dbReference type="SAM" id="MobiDB-lite"/>
    </source>
</evidence>
<evidence type="ECO:0008006" key="6">
    <source>
        <dbReference type="Google" id="ProtNLM"/>
    </source>
</evidence>
<feature type="compositionally biased region" description="Polar residues" evidence="2">
    <location>
        <begin position="9"/>
        <end position="22"/>
    </location>
</feature>
<accession>A0ABT1FY77</accession>
<protein>
    <recommendedName>
        <fullName evidence="6">Cell division protein FtsL</fullName>
    </recommendedName>
</protein>